<protein>
    <recommendedName>
        <fullName evidence="8">BZIP domain-containing protein</fullName>
    </recommendedName>
</protein>
<feature type="compositionally biased region" description="Low complexity" evidence="7">
    <location>
        <begin position="7"/>
        <end position="32"/>
    </location>
</feature>
<dbReference type="InterPro" id="IPR044827">
    <property type="entry name" value="GBF-like"/>
</dbReference>
<evidence type="ECO:0000256" key="5">
    <source>
        <dbReference type="ARBA" id="ARBA00023163"/>
    </source>
</evidence>
<feature type="region of interest" description="Disordered" evidence="7">
    <location>
        <begin position="291"/>
        <end position="313"/>
    </location>
</feature>
<comment type="subcellular location">
    <subcellularLocation>
        <location evidence="1">Nucleus</location>
    </subcellularLocation>
</comment>
<dbReference type="GO" id="GO:0005634">
    <property type="term" value="C:nucleus"/>
    <property type="evidence" value="ECO:0007669"/>
    <property type="project" value="UniProtKB-SubCell"/>
</dbReference>
<dbReference type="EMBL" id="CACVBM020000055">
    <property type="protein sequence ID" value="CAA7013591.1"/>
    <property type="molecule type" value="Genomic_DNA"/>
</dbReference>
<evidence type="ECO:0000259" key="8">
    <source>
        <dbReference type="PROSITE" id="PS50217"/>
    </source>
</evidence>
<dbReference type="InterPro" id="IPR046347">
    <property type="entry name" value="bZIP_sf"/>
</dbReference>
<comment type="similarity">
    <text evidence="2">Belongs to the bZIP family.</text>
</comment>
<keyword evidence="10" id="KW-1185">Reference proteome</keyword>
<reference evidence="9" key="1">
    <citation type="submission" date="2020-01" db="EMBL/GenBank/DDBJ databases">
        <authorList>
            <person name="Mishra B."/>
        </authorList>
    </citation>
    <scope>NUCLEOTIDE SEQUENCE [LARGE SCALE GENOMIC DNA]</scope>
</reference>
<feature type="compositionally biased region" description="Polar residues" evidence="7">
    <location>
        <begin position="291"/>
        <end position="306"/>
    </location>
</feature>
<dbReference type="GO" id="GO:0043565">
    <property type="term" value="F:sequence-specific DNA binding"/>
    <property type="evidence" value="ECO:0007669"/>
    <property type="project" value="InterPro"/>
</dbReference>
<dbReference type="Pfam" id="PF00170">
    <property type="entry name" value="bZIP_1"/>
    <property type="match status" value="1"/>
</dbReference>
<evidence type="ECO:0000256" key="7">
    <source>
        <dbReference type="SAM" id="MobiDB-lite"/>
    </source>
</evidence>
<evidence type="ECO:0000256" key="6">
    <source>
        <dbReference type="ARBA" id="ARBA00023242"/>
    </source>
</evidence>
<sequence>MDLEAISSCCSSSSPSVPSSSSSGEDAANMTELEAAEALADLAQLAIMREQVFESATSWGSKGKRVRKRVKTESPPCDSRFKPADPETLPTPDLAEERALKEEDEEEEQVQPVSRQVTKVPVKGETDGDTPKPNLTSNVRCRSNGCGRSRQNLSEAEREERRIRRILANRESARQTIRRRQAMCEELSKKAADLTYENENLRREKDWALKEFESLETINKHLKEQVSKSVKPDTKEEPEESLKPSQVEISASSTPFYFYNQNPYQLFCWPHVTQSPNPMVETRNGFTAPFTTSGGAPAKTMTSLENESPADDENGQKTHFYVVPCPWFLPHPDQSNGVPFGFQDAQKVVSSNGHHVDDSSAKSVEVSKTLRSHIPTRVKEEDSGTTEARPLYDLNESATDVLSEGGDGFPVTHQANSFKNEDVTDNGVTPMQPGHHVLISLPGKKQGSLAAAEARKRRKELTRLKNLHGRQCRMQV</sequence>
<dbReference type="PROSITE" id="PS50217">
    <property type="entry name" value="BZIP"/>
    <property type="match status" value="1"/>
</dbReference>
<dbReference type="AlphaFoldDB" id="A0A6D2HC28"/>
<dbReference type="Proteomes" id="UP000467841">
    <property type="component" value="Unassembled WGS sequence"/>
</dbReference>
<keyword evidence="5" id="KW-0804">Transcription</keyword>
<feature type="region of interest" description="Disordered" evidence="7">
    <location>
        <begin position="1"/>
        <end position="32"/>
    </location>
</feature>
<feature type="domain" description="BZIP" evidence="8">
    <location>
        <begin position="159"/>
        <end position="222"/>
    </location>
</feature>
<dbReference type="SUPFAM" id="SSF57959">
    <property type="entry name" value="Leucine zipper domain"/>
    <property type="match status" value="1"/>
</dbReference>
<dbReference type="OrthoDB" id="1928614at2759"/>
<organism evidence="9 10">
    <name type="scientific">Microthlaspi erraticum</name>
    <dbReference type="NCBI Taxonomy" id="1685480"/>
    <lineage>
        <taxon>Eukaryota</taxon>
        <taxon>Viridiplantae</taxon>
        <taxon>Streptophyta</taxon>
        <taxon>Embryophyta</taxon>
        <taxon>Tracheophyta</taxon>
        <taxon>Spermatophyta</taxon>
        <taxon>Magnoliopsida</taxon>
        <taxon>eudicotyledons</taxon>
        <taxon>Gunneridae</taxon>
        <taxon>Pentapetalae</taxon>
        <taxon>rosids</taxon>
        <taxon>malvids</taxon>
        <taxon>Brassicales</taxon>
        <taxon>Brassicaceae</taxon>
        <taxon>Coluteocarpeae</taxon>
        <taxon>Microthlaspi</taxon>
    </lineage>
</organism>
<comment type="caution">
    <text evidence="9">The sequence shown here is derived from an EMBL/GenBank/DDBJ whole genome shotgun (WGS) entry which is preliminary data.</text>
</comment>
<keyword evidence="6" id="KW-0539">Nucleus</keyword>
<evidence type="ECO:0000313" key="9">
    <source>
        <dbReference type="EMBL" id="CAA7013591.1"/>
    </source>
</evidence>
<evidence type="ECO:0000313" key="10">
    <source>
        <dbReference type="Proteomes" id="UP000467841"/>
    </source>
</evidence>
<dbReference type="SMART" id="SM00338">
    <property type="entry name" value="BRLZ"/>
    <property type="match status" value="1"/>
</dbReference>
<dbReference type="InterPro" id="IPR004827">
    <property type="entry name" value="bZIP"/>
</dbReference>
<keyword evidence="3" id="KW-0805">Transcription regulation</keyword>
<dbReference type="PANTHER" id="PTHR45967:SF28">
    <property type="entry name" value="BASIC-LEUCINE ZIPPER (BZIP) TRANSCRIPTION FACTOR FAMILY PROTEIN"/>
    <property type="match status" value="1"/>
</dbReference>
<keyword evidence="4" id="KW-0238">DNA-binding</keyword>
<dbReference type="GO" id="GO:0003700">
    <property type="term" value="F:DNA-binding transcription factor activity"/>
    <property type="evidence" value="ECO:0007669"/>
    <property type="project" value="InterPro"/>
</dbReference>
<dbReference type="CDD" id="cd14702">
    <property type="entry name" value="bZIP_plant_GBF1"/>
    <property type="match status" value="1"/>
</dbReference>
<feature type="compositionally biased region" description="Basic and acidic residues" evidence="7">
    <location>
        <begin position="225"/>
        <end position="235"/>
    </location>
</feature>
<name>A0A6D2HC28_9BRAS</name>
<dbReference type="InterPro" id="IPR045314">
    <property type="entry name" value="bZIP_plant_GBF1"/>
</dbReference>
<dbReference type="PANTHER" id="PTHR45967">
    <property type="entry name" value="G-BOX-BINDING FACTOR 3-RELATED"/>
    <property type="match status" value="1"/>
</dbReference>
<feature type="region of interest" description="Disordered" evidence="7">
    <location>
        <begin position="225"/>
        <end position="247"/>
    </location>
</feature>
<evidence type="ECO:0000256" key="3">
    <source>
        <dbReference type="ARBA" id="ARBA00023015"/>
    </source>
</evidence>
<accession>A0A6D2HC28</accession>
<evidence type="ECO:0000256" key="4">
    <source>
        <dbReference type="ARBA" id="ARBA00023125"/>
    </source>
</evidence>
<feature type="region of interest" description="Disordered" evidence="7">
    <location>
        <begin position="54"/>
        <end position="159"/>
    </location>
</feature>
<proteinExistence type="inferred from homology"/>
<evidence type="ECO:0000256" key="1">
    <source>
        <dbReference type="ARBA" id="ARBA00004123"/>
    </source>
</evidence>
<gene>
    <name evidence="9" type="ORF">MERR_LOCUS825</name>
</gene>
<evidence type="ECO:0000256" key="2">
    <source>
        <dbReference type="ARBA" id="ARBA00007163"/>
    </source>
</evidence>